<dbReference type="EMBL" id="BGPR01004122">
    <property type="protein sequence ID" value="GBM96176.1"/>
    <property type="molecule type" value="Genomic_DNA"/>
</dbReference>
<evidence type="ECO:0000313" key="2">
    <source>
        <dbReference type="Proteomes" id="UP000499080"/>
    </source>
</evidence>
<proteinExistence type="predicted"/>
<organism evidence="1 2">
    <name type="scientific">Araneus ventricosus</name>
    <name type="common">Orbweaver spider</name>
    <name type="synonym">Epeira ventricosa</name>
    <dbReference type="NCBI Taxonomy" id="182803"/>
    <lineage>
        <taxon>Eukaryota</taxon>
        <taxon>Metazoa</taxon>
        <taxon>Ecdysozoa</taxon>
        <taxon>Arthropoda</taxon>
        <taxon>Chelicerata</taxon>
        <taxon>Arachnida</taxon>
        <taxon>Araneae</taxon>
        <taxon>Araneomorphae</taxon>
        <taxon>Entelegynae</taxon>
        <taxon>Araneoidea</taxon>
        <taxon>Araneidae</taxon>
        <taxon>Araneus</taxon>
    </lineage>
</organism>
<reference evidence="1 2" key="1">
    <citation type="journal article" date="2019" name="Sci. Rep.">
        <title>Orb-weaving spider Araneus ventricosus genome elucidates the spidroin gene catalogue.</title>
        <authorList>
            <person name="Kono N."/>
            <person name="Nakamura H."/>
            <person name="Ohtoshi R."/>
            <person name="Moran D.A.P."/>
            <person name="Shinohara A."/>
            <person name="Yoshida Y."/>
            <person name="Fujiwara M."/>
            <person name="Mori M."/>
            <person name="Tomita M."/>
            <person name="Arakawa K."/>
        </authorList>
    </citation>
    <scope>NUCLEOTIDE SEQUENCE [LARGE SCALE GENOMIC DNA]</scope>
</reference>
<name>A0A4Y2K3Q7_ARAVE</name>
<dbReference type="Proteomes" id="UP000499080">
    <property type="component" value="Unassembled WGS sequence"/>
</dbReference>
<protein>
    <submittedName>
        <fullName evidence="1">Uncharacterized protein</fullName>
    </submittedName>
</protein>
<sequence length="92" mass="10368">MDSEDSPTLIESSEPGTSKLVMRKDFIAPNDTLHWDGKLLPALSARNSKEERFPIVISYGPKEQLVAVSRLDNSTGKKQEQAVWKVIIDWNL</sequence>
<accession>A0A4Y2K3Q7</accession>
<dbReference type="AlphaFoldDB" id="A0A4Y2K3Q7"/>
<keyword evidence="2" id="KW-1185">Reference proteome</keyword>
<evidence type="ECO:0000313" key="1">
    <source>
        <dbReference type="EMBL" id="GBM96176.1"/>
    </source>
</evidence>
<gene>
    <name evidence="1" type="ORF">AVEN_239415_1</name>
</gene>
<comment type="caution">
    <text evidence="1">The sequence shown here is derived from an EMBL/GenBank/DDBJ whole genome shotgun (WGS) entry which is preliminary data.</text>
</comment>